<reference evidence="13" key="1">
    <citation type="journal article" date="2020" name="Stud. Mycol.">
        <title>101 Dothideomycetes genomes: a test case for predicting lifestyles and emergence of pathogens.</title>
        <authorList>
            <person name="Haridas S."/>
            <person name="Albert R."/>
            <person name="Binder M."/>
            <person name="Bloem J."/>
            <person name="Labutti K."/>
            <person name="Salamov A."/>
            <person name="Andreopoulos B."/>
            <person name="Baker S."/>
            <person name="Barry K."/>
            <person name="Bills G."/>
            <person name="Bluhm B."/>
            <person name="Cannon C."/>
            <person name="Castanera R."/>
            <person name="Culley D."/>
            <person name="Daum C."/>
            <person name="Ezra D."/>
            <person name="Gonzalez J."/>
            <person name="Henrissat B."/>
            <person name="Kuo A."/>
            <person name="Liang C."/>
            <person name="Lipzen A."/>
            <person name="Lutzoni F."/>
            <person name="Magnuson J."/>
            <person name="Mondo S."/>
            <person name="Nolan M."/>
            <person name="Ohm R."/>
            <person name="Pangilinan J."/>
            <person name="Park H.-J."/>
            <person name="Ramirez L."/>
            <person name="Alfaro M."/>
            <person name="Sun H."/>
            <person name="Tritt A."/>
            <person name="Yoshinaga Y."/>
            <person name="Zwiers L.-H."/>
            <person name="Turgeon B."/>
            <person name="Goodwin S."/>
            <person name="Spatafora J."/>
            <person name="Crous P."/>
            <person name="Grigoriev I."/>
        </authorList>
    </citation>
    <scope>NUCLEOTIDE SEQUENCE</scope>
    <source>
        <strain evidence="13">CBS 279.74</strain>
    </source>
</reference>
<dbReference type="PRINTS" id="PR00129">
    <property type="entry name" value="CUTINASE"/>
</dbReference>
<dbReference type="SUPFAM" id="SSF53474">
    <property type="entry name" value="alpha/beta-Hydrolases"/>
    <property type="match status" value="1"/>
</dbReference>
<dbReference type="SMART" id="SM01110">
    <property type="entry name" value="Cutinase"/>
    <property type="match status" value="1"/>
</dbReference>
<dbReference type="InterPro" id="IPR043580">
    <property type="entry name" value="CUTINASE_1"/>
</dbReference>
<keyword evidence="8 11" id="KW-1015">Disulfide bond</keyword>
<comment type="function">
    <text evidence="12">Catalyzes the hydrolysis of complex carboxylic polyesters found in the cell wall of plants. Degrades cutin, a macromolecule that forms the structure of the plant cuticle.</text>
</comment>
<evidence type="ECO:0000256" key="8">
    <source>
        <dbReference type="ARBA" id="ARBA00023157"/>
    </source>
</evidence>
<feature type="active site" evidence="10">
    <location>
        <position position="218"/>
    </location>
</feature>
<evidence type="ECO:0000256" key="5">
    <source>
        <dbReference type="ARBA" id="ARBA00022525"/>
    </source>
</evidence>
<feature type="disulfide bond" evidence="11">
    <location>
        <begin position="214"/>
        <end position="221"/>
    </location>
</feature>
<dbReference type="EC" id="3.1.1.74" evidence="3 12"/>
<evidence type="ECO:0000256" key="9">
    <source>
        <dbReference type="ARBA" id="ARBA00034045"/>
    </source>
</evidence>
<keyword evidence="5 12" id="KW-0964">Secreted</keyword>
<evidence type="ECO:0000256" key="3">
    <source>
        <dbReference type="ARBA" id="ARBA00013095"/>
    </source>
</evidence>
<dbReference type="InterPro" id="IPR011150">
    <property type="entry name" value="Cutinase_monf"/>
</dbReference>
<dbReference type="GO" id="GO:0016052">
    <property type="term" value="P:carbohydrate catabolic process"/>
    <property type="evidence" value="ECO:0007669"/>
    <property type="project" value="TreeGrafter"/>
</dbReference>
<proteinExistence type="inferred from homology"/>
<dbReference type="OrthoDB" id="2975078at2759"/>
<dbReference type="Proteomes" id="UP000799428">
    <property type="component" value="Unassembled WGS sequence"/>
</dbReference>
<evidence type="ECO:0000313" key="13">
    <source>
        <dbReference type="EMBL" id="KAF2710353.1"/>
    </source>
</evidence>
<evidence type="ECO:0000256" key="7">
    <source>
        <dbReference type="ARBA" id="ARBA00022801"/>
    </source>
</evidence>
<dbReference type="Pfam" id="PF01083">
    <property type="entry name" value="Cutinase"/>
    <property type="match status" value="1"/>
</dbReference>
<dbReference type="PROSITE" id="PS00155">
    <property type="entry name" value="CUTINASE_1"/>
    <property type="match status" value="1"/>
</dbReference>
<keyword evidence="4 12" id="KW-0719">Serine esterase</keyword>
<sequence length="310" mass="31268">MKASTATFLLTPFLAYAAPASDTTLGRLPLADISLRSAESFSRLAVASRNFDPSKTPRAAAAANSSLSATSQNDIKNGVCKPMTILFARGTTEQGNVGSLTGPPFFQAVAASMGGASLAIQGVDYPADIPGFLAGGDAAGSKSMAATVGQIMTACPSTNLVISGYSQGGQLVHNAAAMLTPAQTAFVKSAVIFGDPNDGKPVGNVSAADTLIVCHMGDLICAGTAMVRPPHLNYSGDAVTAAAFVLANMGAAGKAAVKAMVAQEAADAVLNGTERAAAIAAAQNGAKMNRTVHVSSPSYASQPFSHHRHT</sequence>
<comment type="similarity">
    <text evidence="2 12">Belongs to the cutinase family.</text>
</comment>
<feature type="active site" description="Proton donor/acceptor" evidence="10">
    <location>
        <position position="231"/>
    </location>
</feature>
<feature type="disulfide bond" evidence="11">
    <location>
        <begin position="80"/>
        <end position="155"/>
    </location>
</feature>
<evidence type="ECO:0000256" key="4">
    <source>
        <dbReference type="ARBA" id="ARBA00022487"/>
    </source>
</evidence>
<evidence type="ECO:0000313" key="14">
    <source>
        <dbReference type="Proteomes" id="UP000799428"/>
    </source>
</evidence>
<evidence type="ECO:0000256" key="2">
    <source>
        <dbReference type="ARBA" id="ARBA00007534"/>
    </source>
</evidence>
<accession>A0A6G1KCJ1</accession>
<dbReference type="GO" id="GO:0005576">
    <property type="term" value="C:extracellular region"/>
    <property type="evidence" value="ECO:0007669"/>
    <property type="project" value="UniProtKB-SubCell"/>
</dbReference>
<organism evidence="13 14">
    <name type="scientific">Pleomassaria siparia CBS 279.74</name>
    <dbReference type="NCBI Taxonomy" id="1314801"/>
    <lineage>
        <taxon>Eukaryota</taxon>
        <taxon>Fungi</taxon>
        <taxon>Dikarya</taxon>
        <taxon>Ascomycota</taxon>
        <taxon>Pezizomycotina</taxon>
        <taxon>Dothideomycetes</taxon>
        <taxon>Pleosporomycetidae</taxon>
        <taxon>Pleosporales</taxon>
        <taxon>Pleomassariaceae</taxon>
        <taxon>Pleomassaria</taxon>
    </lineage>
</organism>
<dbReference type="PANTHER" id="PTHR48250:SF1">
    <property type="entry name" value="CUTINASE"/>
    <property type="match status" value="1"/>
</dbReference>
<keyword evidence="7 12" id="KW-0378">Hydrolase</keyword>
<keyword evidence="6 12" id="KW-0732">Signal</keyword>
<evidence type="ECO:0000256" key="10">
    <source>
        <dbReference type="PIRSR" id="PIRSR611150-1"/>
    </source>
</evidence>
<evidence type="ECO:0000256" key="11">
    <source>
        <dbReference type="PIRSR" id="PIRSR611150-2"/>
    </source>
</evidence>
<comment type="subcellular location">
    <subcellularLocation>
        <location evidence="1 12">Secreted</location>
    </subcellularLocation>
</comment>
<dbReference type="GO" id="GO:0050525">
    <property type="term" value="F:cutinase activity"/>
    <property type="evidence" value="ECO:0007669"/>
    <property type="project" value="UniProtKB-UniRule"/>
</dbReference>
<evidence type="ECO:0000256" key="1">
    <source>
        <dbReference type="ARBA" id="ARBA00004613"/>
    </source>
</evidence>
<dbReference type="InterPro" id="IPR043579">
    <property type="entry name" value="CUTINASE_2"/>
</dbReference>
<dbReference type="EMBL" id="MU005769">
    <property type="protein sequence ID" value="KAF2710353.1"/>
    <property type="molecule type" value="Genomic_DNA"/>
</dbReference>
<dbReference type="AlphaFoldDB" id="A0A6G1KCJ1"/>
<gene>
    <name evidence="13" type="ORF">K504DRAFT_490493</name>
</gene>
<evidence type="ECO:0000256" key="6">
    <source>
        <dbReference type="ARBA" id="ARBA00022729"/>
    </source>
</evidence>
<dbReference type="Gene3D" id="3.40.50.1820">
    <property type="entry name" value="alpha/beta hydrolase"/>
    <property type="match status" value="1"/>
</dbReference>
<dbReference type="InterPro" id="IPR029058">
    <property type="entry name" value="AB_hydrolase_fold"/>
</dbReference>
<feature type="signal peptide" evidence="12">
    <location>
        <begin position="1"/>
        <end position="17"/>
    </location>
</feature>
<feature type="chain" id="PRO_5026378860" description="Cutinase" evidence="12">
    <location>
        <begin position="18"/>
        <end position="310"/>
    </location>
</feature>
<feature type="active site" description="Nucleophile" evidence="10">
    <location>
        <position position="166"/>
    </location>
</feature>
<comment type="catalytic activity">
    <reaction evidence="9 12">
        <text>cutin + H2O = cutin monomers.</text>
        <dbReference type="EC" id="3.1.1.74"/>
    </reaction>
</comment>
<protein>
    <recommendedName>
        <fullName evidence="3 12">Cutinase</fullName>
        <ecNumber evidence="3 12">3.1.1.74</ecNumber>
    </recommendedName>
</protein>
<dbReference type="PROSITE" id="PS00931">
    <property type="entry name" value="CUTINASE_2"/>
    <property type="match status" value="1"/>
</dbReference>
<keyword evidence="14" id="KW-1185">Reference proteome</keyword>
<evidence type="ECO:0000256" key="12">
    <source>
        <dbReference type="RuleBase" id="RU361263"/>
    </source>
</evidence>
<dbReference type="InterPro" id="IPR000675">
    <property type="entry name" value="Cutinase/axe"/>
</dbReference>
<dbReference type="PANTHER" id="PTHR48250">
    <property type="entry name" value="CUTINASE 2-RELATED"/>
    <property type="match status" value="1"/>
</dbReference>
<name>A0A6G1KCJ1_9PLEO</name>